<feature type="compositionally biased region" description="Polar residues" evidence="12">
    <location>
        <begin position="888"/>
        <end position="902"/>
    </location>
</feature>
<evidence type="ECO:0000256" key="1">
    <source>
        <dbReference type="ARBA" id="ARBA00004123"/>
    </source>
</evidence>
<feature type="compositionally biased region" description="Low complexity" evidence="12">
    <location>
        <begin position="517"/>
        <end position="547"/>
    </location>
</feature>
<evidence type="ECO:0000256" key="4">
    <source>
        <dbReference type="ARBA" id="ARBA00022737"/>
    </source>
</evidence>
<evidence type="ECO:0000256" key="9">
    <source>
        <dbReference type="ARBA" id="ARBA00023163"/>
    </source>
</evidence>
<feature type="compositionally biased region" description="Low complexity" evidence="12">
    <location>
        <begin position="1010"/>
        <end position="1027"/>
    </location>
</feature>
<keyword evidence="3" id="KW-0479">Metal-binding</keyword>
<comment type="subcellular location">
    <subcellularLocation>
        <location evidence="1">Nucleus</location>
    </subcellularLocation>
</comment>
<keyword evidence="10" id="KW-0539">Nucleus</keyword>
<dbReference type="SMART" id="SM00355">
    <property type="entry name" value="ZnF_C2H2"/>
    <property type="match status" value="5"/>
</dbReference>
<evidence type="ECO:0000256" key="5">
    <source>
        <dbReference type="ARBA" id="ARBA00022771"/>
    </source>
</evidence>
<dbReference type="GO" id="GO:0000122">
    <property type="term" value="P:negative regulation of transcription by RNA polymerase II"/>
    <property type="evidence" value="ECO:0007669"/>
    <property type="project" value="UniProtKB-ARBA"/>
</dbReference>
<dbReference type="InterPro" id="IPR036236">
    <property type="entry name" value="Znf_C2H2_sf"/>
</dbReference>
<organism evidence="14">
    <name type="scientific">Oppiella nova</name>
    <dbReference type="NCBI Taxonomy" id="334625"/>
    <lineage>
        <taxon>Eukaryota</taxon>
        <taxon>Metazoa</taxon>
        <taxon>Ecdysozoa</taxon>
        <taxon>Arthropoda</taxon>
        <taxon>Chelicerata</taxon>
        <taxon>Arachnida</taxon>
        <taxon>Acari</taxon>
        <taxon>Acariformes</taxon>
        <taxon>Sarcoptiformes</taxon>
        <taxon>Oribatida</taxon>
        <taxon>Brachypylina</taxon>
        <taxon>Oppioidea</taxon>
        <taxon>Oppiidae</taxon>
        <taxon>Oppiella</taxon>
    </lineage>
</organism>
<feature type="region of interest" description="Disordered" evidence="12">
    <location>
        <begin position="494"/>
        <end position="607"/>
    </location>
</feature>
<dbReference type="PANTHER" id="PTHR45718">
    <property type="entry name" value="TRANSCRIPTIONAL ACTIVATOR CUBITUS INTERRUPTUS"/>
    <property type="match status" value="1"/>
</dbReference>
<feature type="compositionally biased region" description="Low complexity" evidence="12">
    <location>
        <begin position="810"/>
        <end position="827"/>
    </location>
</feature>
<dbReference type="EMBL" id="CAJPVJ010000280">
    <property type="protein sequence ID" value="CAG2161922.1"/>
    <property type="molecule type" value="Genomic_DNA"/>
</dbReference>
<evidence type="ECO:0000256" key="7">
    <source>
        <dbReference type="ARBA" id="ARBA00023015"/>
    </source>
</evidence>
<dbReference type="Pfam" id="PF23561">
    <property type="entry name" value="zf-C2H2_15"/>
    <property type="match status" value="1"/>
</dbReference>
<sequence>MDPHFGLPLSQFSTPPAFASAPLVLPIDQRTHEGRYVWGSLASSPSRHLVSGHIDGSPVLSSAASVYHRLSPYDGLYASPFHTSPSALSMRGLSPDLGAPTALHNDYLQQVSLLNQRMAASMAALSGQSQDLNVHHLHNEATLAAAAAAYGASISSMDGPFRAPTSASNALTSGRKRALSASPYSDSFDINSMIRFSPNSLVSFMNGSRSSSASGSYGHLSVSAGTLSPSLGMQPNGCAVLPSHLHHLMRSPILLPQGPSSLAAHNAASLSGSAFTPHHPHLIHSQLSAVSHKLSHMDAPHSGRETASNVVSSTVGDHDVRAGLVNRTKIKREDNPEDNADDHTEPGDFIETNCHWKECSQEFSTQEELVKHINNDHIHGNKKSFVCRWKECSREEKPFKAQYMLVVHMRRHTGEKPHKCTFEGCAKAYSRLENLKTHLRSHTGEKPYMCEFPGCSKAFSNASDRAKHQNRTHSNEKPYVCKVPGCVKKYTDPSSLRKHVKTVHGPEVYANKKHKGGPNNNNTSNSNNNNNTNGNNPSPKDNNSPKDGLSDVFKSEIINNSPPNGSPDNESKSPPNVGSSPEGSSGSGSGSGSGSPPNSAINHPLCDFAGDGFDQPISDNSVSTTCIGTADQDWSAADAITVEVDTGLDRTGVCGDGMLGIQQRVIPRQRNSIKNNIKAIKNSIKNNIKAIKSGIKSATSWIPFFRNSSQTNNNKNCNYSSVNGNNCNNNKLLGNNQCNQMSSKKKGNKSKLIRQGSTSSINSNSFYSSVLGSDNSHTSSQLTNSSSSAPQVMLTSNGELIRCTSYDPISIGGSSRRSSDASCSDIAGNRRTSSTSSQAKHLTQTDNLVIQPQSIAMTTERYSSSVSSIGSSVSTRRNRTAVPPPPSLNENTSTSNHPNESVTLDECDSDQPIETMNNMILPDDMVQYLNEKSHKSTESMTQTKTQEVVPNNTIKNNADIRAVIPLPLPPIQVHSPPTNFNTLPNNTRNEFRAPSVPMLSPSTPASVQIMSPQTPMQTSPSSVSMMSPPMVKPQLSPNHTNPLNSPMKPVLNNSKPANIANNSTNAIIVNNNNSVNTVQTGLRPNICNQPSIMSQNTSQQTATPSYSRAIQMPNNGNFIQTQTPVMPQNNPYWNQTFNSSPNNQQNFSCNTNVYNNYNQFQQINAWNQSSANQILPQYHQMSAPQPQPLPPPQPHWNQMQSQQQFQTQQQWNSYQNQQYINQNQYQQQYINQYLSAQQIQWQQNQMRFRQQFNQNNTNILNNVTNIANNTISTIAPTAQPMTPNPCQPPQESLPTPPQLQSQSTPQQSSAVMQKCLQNTNTSANYNQLSATSVQKCQNQTNPEIQCGSIESTGAAALAAANRNNMRPEAYQRTLEYVYQQTGTTDPNNGQPLSPGNVLSPAGSCKVVSSTCPTPKPALNGVQQPQPQPQPQPQQVPQQQCLRPASAMSTMSAMSCRSSSVQLSTNMVINDMNSTLNCLVEESRFLKMSTN</sequence>
<evidence type="ECO:0000256" key="10">
    <source>
        <dbReference type="ARBA" id="ARBA00023242"/>
    </source>
</evidence>
<feature type="region of interest" description="Disordered" evidence="12">
    <location>
        <begin position="809"/>
        <end position="846"/>
    </location>
</feature>
<comment type="similarity">
    <text evidence="2">Belongs to the GLI C2H2-type zinc-finger protein family.</text>
</comment>
<keyword evidence="9" id="KW-0804">Transcription</keyword>
<evidence type="ECO:0000256" key="2">
    <source>
        <dbReference type="ARBA" id="ARBA00010831"/>
    </source>
</evidence>
<dbReference type="GO" id="GO:0000978">
    <property type="term" value="F:RNA polymerase II cis-regulatory region sequence-specific DNA binding"/>
    <property type="evidence" value="ECO:0007669"/>
    <property type="project" value="TreeGrafter"/>
</dbReference>
<dbReference type="EMBL" id="OC915105">
    <property type="protein sequence ID" value="CAD7638655.1"/>
    <property type="molecule type" value="Genomic_DNA"/>
</dbReference>
<dbReference type="InterPro" id="IPR043359">
    <property type="entry name" value="GLI-like"/>
</dbReference>
<evidence type="ECO:0000256" key="11">
    <source>
        <dbReference type="PROSITE-ProRule" id="PRU00042"/>
    </source>
</evidence>
<feature type="compositionally biased region" description="Low complexity" evidence="12">
    <location>
        <begin position="1289"/>
        <end position="1309"/>
    </location>
</feature>
<feature type="domain" description="C2H2-type" evidence="13">
    <location>
        <begin position="418"/>
        <end position="447"/>
    </location>
</feature>
<accession>A0A7R9LBL8</accession>
<proteinExistence type="inferred from homology"/>
<gene>
    <name evidence="14" type="ORF">ONB1V03_LOCUS1523</name>
</gene>
<feature type="domain" description="C2H2-type" evidence="13">
    <location>
        <begin position="448"/>
        <end position="478"/>
    </location>
</feature>
<evidence type="ECO:0000256" key="12">
    <source>
        <dbReference type="SAM" id="MobiDB-lite"/>
    </source>
</evidence>
<dbReference type="GO" id="GO:0140297">
    <property type="term" value="F:DNA-binding transcription factor binding"/>
    <property type="evidence" value="ECO:0007669"/>
    <property type="project" value="UniProtKB-ARBA"/>
</dbReference>
<feature type="domain" description="C2H2-type" evidence="13">
    <location>
        <begin position="352"/>
        <end position="384"/>
    </location>
</feature>
<dbReference type="FunFam" id="3.30.160.60:FF:000019">
    <property type="entry name" value="GLI family zinc finger 3"/>
    <property type="match status" value="1"/>
</dbReference>
<feature type="compositionally biased region" description="Low complexity" evidence="12">
    <location>
        <begin position="863"/>
        <end position="874"/>
    </location>
</feature>
<dbReference type="PANTHER" id="PTHR45718:SF4">
    <property type="entry name" value="TRANSCRIPTIONAL ACTIVATOR CUBITUS INTERRUPTUS"/>
    <property type="match status" value="1"/>
</dbReference>
<feature type="region of interest" description="Disordered" evidence="12">
    <location>
        <begin position="858"/>
        <end position="902"/>
    </location>
</feature>
<dbReference type="Proteomes" id="UP000728032">
    <property type="component" value="Unassembled WGS sequence"/>
</dbReference>
<feature type="compositionally biased region" description="Basic residues" evidence="12">
    <location>
        <begin position="743"/>
        <end position="752"/>
    </location>
</feature>
<keyword evidence="4" id="KW-0677">Repeat</keyword>
<dbReference type="GO" id="GO:0008270">
    <property type="term" value="F:zinc ion binding"/>
    <property type="evidence" value="ECO:0007669"/>
    <property type="project" value="UniProtKB-KW"/>
</dbReference>
<keyword evidence="6" id="KW-0862">Zinc</keyword>
<dbReference type="FunFam" id="3.30.160.60:FF:000036">
    <property type="entry name" value="GLI family zinc finger 3"/>
    <property type="match status" value="1"/>
</dbReference>
<keyword evidence="8" id="KW-0238">DNA-binding</keyword>
<evidence type="ECO:0000256" key="6">
    <source>
        <dbReference type="ARBA" id="ARBA00022833"/>
    </source>
</evidence>
<dbReference type="InterPro" id="IPR013087">
    <property type="entry name" value="Znf_C2H2_type"/>
</dbReference>
<protein>
    <recommendedName>
        <fullName evidence="13">C2H2-type domain-containing protein</fullName>
    </recommendedName>
</protein>
<feature type="compositionally biased region" description="Polar residues" evidence="12">
    <location>
        <begin position="557"/>
        <end position="568"/>
    </location>
</feature>
<name>A0A7R9LBL8_9ACAR</name>
<keyword evidence="15" id="KW-1185">Reference proteome</keyword>
<feature type="compositionally biased region" description="Low complexity" evidence="12">
    <location>
        <begin position="1434"/>
        <end position="1443"/>
    </location>
</feature>
<dbReference type="Gene3D" id="3.30.160.60">
    <property type="entry name" value="Classic Zinc Finger"/>
    <property type="match status" value="5"/>
</dbReference>
<feature type="region of interest" description="Disordered" evidence="12">
    <location>
        <begin position="1415"/>
        <end position="1443"/>
    </location>
</feature>
<dbReference type="FunFam" id="3.30.160.60:FF:000048">
    <property type="entry name" value="GLI family zinc finger 3"/>
    <property type="match status" value="1"/>
</dbReference>
<dbReference type="GO" id="GO:0005634">
    <property type="term" value="C:nucleus"/>
    <property type="evidence" value="ECO:0007669"/>
    <property type="project" value="UniProtKB-SubCell"/>
</dbReference>
<feature type="region of interest" description="Disordered" evidence="12">
    <location>
        <begin position="739"/>
        <end position="758"/>
    </location>
</feature>
<dbReference type="PROSITE" id="PS50157">
    <property type="entry name" value="ZINC_FINGER_C2H2_2"/>
    <property type="match status" value="5"/>
</dbReference>
<dbReference type="FunFam" id="3.30.160.60:FF:000031">
    <property type="entry name" value="GLI family zinc finger 3"/>
    <property type="match status" value="1"/>
</dbReference>
<feature type="domain" description="C2H2-type" evidence="13">
    <location>
        <begin position="479"/>
        <end position="509"/>
    </location>
</feature>
<evidence type="ECO:0000256" key="3">
    <source>
        <dbReference type="ARBA" id="ARBA00022723"/>
    </source>
</evidence>
<feature type="compositionally biased region" description="Polar residues" evidence="12">
    <location>
        <begin position="830"/>
        <end position="846"/>
    </location>
</feature>
<dbReference type="FunFam" id="3.30.160.60:FF:000068">
    <property type="entry name" value="GLI family zinc finger 3"/>
    <property type="match status" value="1"/>
</dbReference>
<feature type="region of interest" description="Disordered" evidence="12">
    <location>
        <begin position="1003"/>
        <end position="1027"/>
    </location>
</feature>
<evidence type="ECO:0000256" key="8">
    <source>
        <dbReference type="ARBA" id="ARBA00023125"/>
    </source>
</evidence>
<dbReference type="GO" id="GO:0000981">
    <property type="term" value="F:DNA-binding transcription factor activity, RNA polymerase II-specific"/>
    <property type="evidence" value="ECO:0007669"/>
    <property type="project" value="TreeGrafter"/>
</dbReference>
<evidence type="ECO:0000313" key="15">
    <source>
        <dbReference type="Proteomes" id="UP000728032"/>
    </source>
</evidence>
<dbReference type="PROSITE" id="PS00028">
    <property type="entry name" value="ZINC_FINGER_C2H2_1"/>
    <property type="match status" value="4"/>
</dbReference>
<dbReference type="InterPro" id="IPR056436">
    <property type="entry name" value="Znf-C2H2_ZIC1-5/GLI1-3-like"/>
</dbReference>
<evidence type="ECO:0000259" key="13">
    <source>
        <dbReference type="PROSITE" id="PS50157"/>
    </source>
</evidence>
<keyword evidence="5 11" id="KW-0863">Zinc-finger</keyword>
<keyword evidence="7" id="KW-0805">Transcription regulation</keyword>
<dbReference type="SUPFAM" id="SSF57667">
    <property type="entry name" value="beta-beta-alpha zinc fingers"/>
    <property type="match status" value="3"/>
</dbReference>
<dbReference type="OrthoDB" id="6513281at2759"/>
<evidence type="ECO:0000313" key="14">
    <source>
        <dbReference type="EMBL" id="CAD7638655.1"/>
    </source>
</evidence>
<feature type="compositionally biased region" description="Low complexity" evidence="12">
    <location>
        <begin position="573"/>
        <end position="584"/>
    </location>
</feature>
<feature type="domain" description="C2H2-type" evidence="13">
    <location>
        <begin position="390"/>
        <end position="417"/>
    </location>
</feature>
<dbReference type="Pfam" id="PF00096">
    <property type="entry name" value="zf-C2H2"/>
    <property type="match status" value="1"/>
</dbReference>
<reference evidence="14" key="1">
    <citation type="submission" date="2020-11" db="EMBL/GenBank/DDBJ databases">
        <authorList>
            <person name="Tran Van P."/>
        </authorList>
    </citation>
    <scope>NUCLEOTIDE SEQUENCE</scope>
</reference>
<feature type="region of interest" description="Disordered" evidence="12">
    <location>
        <begin position="1276"/>
        <end position="1311"/>
    </location>
</feature>